<evidence type="ECO:0008006" key="4">
    <source>
        <dbReference type="Google" id="ProtNLM"/>
    </source>
</evidence>
<dbReference type="STRING" id="1842532.A7E78_09835"/>
<dbReference type="PANTHER" id="PTHR39165:SF1">
    <property type="entry name" value="DUF456 DOMAIN-CONTAINING PROTEIN"/>
    <property type="match status" value="1"/>
</dbReference>
<dbReference type="AlphaFoldDB" id="A0A1L3GQ87"/>
<dbReference type="KEGG" id="pef:A7E78_09835"/>
<feature type="transmembrane region" description="Helical" evidence="1">
    <location>
        <begin position="129"/>
        <end position="156"/>
    </location>
</feature>
<gene>
    <name evidence="2" type="ORF">A7E78_09835</name>
</gene>
<feature type="transmembrane region" description="Helical" evidence="1">
    <location>
        <begin position="49"/>
        <end position="72"/>
    </location>
</feature>
<name>A0A1L3GQ87_9BACT</name>
<proteinExistence type="predicted"/>
<protein>
    <recommendedName>
        <fullName evidence="4">DUF456 domain-containing protein</fullName>
    </recommendedName>
</protein>
<dbReference type="Pfam" id="PF04306">
    <property type="entry name" value="DUF456"/>
    <property type="match status" value="1"/>
</dbReference>
<reference evidence="2 3" key="1">
    <citation type="journal article" date="2017" name="Genome Announc.">
        <title>Complete Genome Sequences of Two Acetylene-Fermenting Pelobacter acetylenicus Strains.</title>
        <authorList>
            <person name="Sutton J.M."/>
            <person name="Baesman S.M."/>
            <person name="Fierst J.L."/>
            <person name="Poret-Peterson A.T."/>
            <person name="Oremland R.S."/>
            <person name="Dunlap D.S."/>
            <person name="Akob D.M."/>
        </authorList>
    </citation>
    <scope>NUCLEOTIDE SEQUENCE [LARGE SCALE GENOMIC DNA]</scope>
    <source>
        <strain evidence="2 3">SFB93</strain>
    </source>
</reference>
<keyword evidence="1" id="KW-0812">Transmembrane</keyword>
<feature type="transmembrane region" description="Helical" evidence="1">
    <location>
        <begin position="84"/>
        <end position="109"/>
    </location>
</feature>
<evidence type="ECO:0000256" key="1">
    <source>
        <dbReference type="SAM" id="Phobius"/>
    </source>
</evidence>
<keyword evidence="3" id="KW-1185">Reference proteome</keyword>
<keyword evidence="1" id="KW-0472">Membrane</keyword>
<dbReference type="Proteomes" id="UP000182517">
    <property type="component" value="Chromosome"/>
</dbReference>
<dbReference type="RefSeq" id="WP_072284076.1">
    <property type="nucleotide sequence ID" value="NZ_CP015519.1"/>
</dbReference>
<dbReference type="InterPro" id="IPR007403">
    <property type="entry name" value="DUF456"/>
</dbReference>
<evidence type="ECO:0000313" key="2">
    <source>
        <dbReference type="EMBL" id="APG28116.1"/>
    </source>
</evidence>
<dbReference type="OrthoDB" id="9808460at2"/>
<dbReference type="PANTHER" id="PTHR39165">
    <property type="entry name" value="IG HYPOTHETICAL 17883"/>
    <property type="match status" value="1"/>
</dbReference>
<evidence type="ECO:0000313" key="3">
    <source>
        <dbReference type="Proteomes" id="UP000182517"/>
    </source>
</evidence>
<organism evidence="2 3">
    <name type="scientific">Syntrophotalea acetylenivorans</name>
    <dbReference type="NCBI Taxonomy" id="1842532"/>
    <lineage>
        <taxon>Bacteria</taxon>
        <taxon>Pseudomonadati</taxon>
        <taxon>Thermodesulfobacteriota</taxon>
        <taxon>Desulfuromonadia</taxon>
        <taxon>Desulfuromonadales</taxon>
        <taxon>Syntrophotaleaceae</taxon>
        <taxon>Syntrophotalea</taxon>
    </lineage>
</organism>
<dbReference type="EMBL" id="CP015519">
    <property type="protein sequence ID" value="APG28116.1"/>
    <property type="molecule type" value="Genomic_DNA"/>
</dbReference>
<sequence>MEYFLWSLAVLLVLSGIVGLIVPALPGSPLLFAGLFCAAWAEDFVYVSWGTLTLLGFLTILAWLADFVAGAFGAKRFGASNRAMVGAAIGALVGMFFSLPGLLLGPFIGAMAFELTARADLQAASRAGVGAFLGLVLGTAAKMALAFAMIGIFLAVRLF</sequence>
<accession>A0A1L3GQ87</accession>
<keyword evidence="1" id="KW-1133">Transmembrane helix</keyword>